<dbReference type="AlphaFoldDB" id="A0A7M1KVR1"/>
<dbReference type="EMBL" id="CP063066">
    <property type="protein sequence ID" value="QOQ80145.1"/>
    <property type="molecule type" value="Genomic_DNA"/>
</dbReference>
<keyword evidence="2" id="KW-0614">Plasmid</keyword>
<sequence>MARKIEPLQKRWASLATTLKDSKNDLDFGKIDVQLTASEQEPLNELATSIKEMAKEMREIANQLDKEFDHYVNSKRNDAIDSAMSDSEVRELVLAMALEKGLVKTLDLSSEVEAENEEPVANNSEQRQAI</sequence>
<evidence type="ECO:0000256" key="1">
    <source>
        <dbReference type="SAM" id="MobiDB-lite"/>
    </source>
</evidence>
<dbReference type="RefSeq" id="WP_070468190.1">
    <property type="nucleotide sequence ID" value="NZ_CP063066.1"/>
</dbReference>
<accession>A0A7M1KVR1</accession>
<organism evidence="2 3">
    <name type="scientific">Aerococcus urinaeequi</name>
    <dbReference type="NCBI Taxonomy" id="51665"/>
    <lineage>
        <taxon>Bacteria</taxon>
        <taxon>Bacillati</taxon>
        <taxon>Bacillota</taxon>
        <taxon>Bacilli</taxon>
        <taxon>Lactobacillales</taxon>
        <taxon>Aerococcaceae</taxon>
        <taxon>Aerococcus</taxon>
    </lineage>
</organism>
<feature type="compositionally biased region" description="Low complexity" evidence="1">
    <location>
        <begin position="119"/>
        <end position="130"/>
    </location>
</feature>
<geneLocation type="plasmid" evidence="2 3">
    <name>pT4302</name>
</geneLocation>
<dbReference type="Proteomes" id="UP000595091">
    <property type="component" value="Plasmid pT4302"/>
</dbReference>
<gene>
    <name evidence="2" type="ORF">IMX20_09570</name>
</gene>
<name>A0A7M1KVR1_9LACT</name>
<proteinExistence type="predicted"/>
<protein>
    <submittedName>
        <fullName evidence="2">Uncharacterized protein</fullName>
    </submittedName>
</protein>
<evidence type="ECO:0000313" key="2">
    <source>
        <dbReference type="EMBL" id="QOQ80145.1"/>
    </source>
</evidence>
<reference evidence="2 3" key="1">
    <citation type="submission" date="2020-10" db="EMBL/GenBank/DDBJ databases">
        <title>Plasmid carrying two tetracycline resistance determinant.</title>
        <authorList>
            <person name="Yang Q."/>
        </authorList>
    </citation>
    <scope>NUCLEOTIDE SEQUENCE [LARGE SCALE GENOMIC DNA]</scope>
    <source>
        <strain evidence="2 3">T43</strain>
        <plasmid evidence="2 3">pT4302</plasmid>
    </source>
</reference>
<evidence type="ECO:0000313" key="3">
    <source>
        <dbReference type="Proteomes" id="UP000595091"/>
    </source>
</evidence>
<feature type="region of interest" description="Disordered" evidence="1">
    <location>
        <begin position="110"/>
        <end position="130"/>
    </location>
</feature>